<feature type="compositionally biased region" description="Low complexity" evidence="1">
    <location>
        <begin position="1431"/>
        <end position="1446"/>
    </location>
</feature>
<dbReference type="InterPro" id="IPR052957">
    <property type="entry name" value="Auxin_embryo_med"/>
</dbReference>
<organism evidence="2 3">
    <name type="scientific">Penicillium thymicola</name>
    <dbReference type="NCBI Taxonomy" id="293382"/>
    <lineage>
        <taxon>Eukaryota</taxon>
        <taxon>Fungi</taxon>
        <taxon>Dikarya</taxon>
        <taxon>Ascomycota</taxon>
        <taxon>Pezizomycotina</taxon>
        <taxon>Eurotiomycetes</taxon>
        <taxon>Eurotiomycetidae</taxon>
        <taxon>Eurotiales</taxon>
        <taxon>Aspergillaceae</taxon>
        <taxon>Penicillium</taxon>
    </lineage>
</organism>
<comment type="caution">
    <text evidence="2">The sequence shown here is derived from an EMBL/GenBank/DDBJ whole genome shotgun (WGS) entry which is preliminary data.</text>
</comment>
<dbReference type="Proteomes" id="UP001227192">
    <property type="component" value="Unassembled WGS sequence"/>
</dbReference>
<feature type="compositionally biased region" description="Polar residues" evidence="1">
    <location>
        <begin position="1406"/>
        <end position="1426"/>
    </location>
</feature>
<dbReference type="InterPro" id="IPR036890">
    <property type="entry name" value="HATPase_C_sf"/>
</dbReference>
<dbReference type="NCBIfam" id="NF047352">
    <property type="entry name" value="P_loop_sacsin"/>
    <property type="match status" value="1"/>
</dbReference>
<sequence length="1541" mass="174739">MRGVQLGSPPWPWQHRKEFSLTIVGLQERALSPARPPSEMKNKKDAKNAVMGIAKEYGFIEKEIMDRMEADVRLAVEESMRAKDKKAAHAIKTLAKHIYASDARFVFELLQNADDNRFTHANMQGESPFISFEVYPDRIVVECNEDGFTARDLSAICTVGESTKSASHGYIGAKGIGFKSVFIAAWKVHIQSGHFSFFFQHKKGDLGLGMVLPVWEDTVDKLPNALTRTTLYLHEEGDPQEIKFLRDTVFQQLNDLQQTCLLFLRKLKEIRVAFYDNHGILQSSKEFRVGGAHDSRYSLETEMTDDDGQTTVELKHYHVTRQMATDLPKSSNRDLSDPEEATQAFSRAEIVLAFPLTKLNRPLLEQQEVFAFLPIRESSFKFLIHSDFDTSANRQDISNSRRNRELLGWVAKAFQKAVLEFCEDPDLCYSWPEFLPPAKDDTNKFWSVMCDEISTLIREIPILKARHGSNLRKVNDVVILVKDFMDDEDNPLLDDSTLNPFLSSRYSSVCTNLLKVFGLQKMNTNLMISMLRADLESPASRMKSEYTSAEWHSKIARLLILSQKEVVRNLVLLPVRGGEWASASSTSIYLPTTRGTSVPPELDIKVVEPSAVANEDRRSLFTHLGIIEPSIADVRASIFRSYSSVHCRVSRGDSKAHLCYLYLTQPPDDTETKFKSIAIHSEDGHMGYPHREDFYLRTGHPYGPAALLLPTDSAPGFQTLLLHPAYLENPPIAPSLQHPSWREWLRKYILVHERLSLFSRDGSTMSEACKYVAEHCPGKFLGLLKYLWKYEGKNISDNDDLVKTIKDTDASKFCMANIIATDLDQTFLPLQGLQRICARFMEEHELFPFLKIDDIAASEELGSQWMFLHTAFSVGKDDDLNFLLEILWWIHQSYSNDSDTVPLSNPLRILDLYVSLDSKCLGAEDQKAERSHIRRLFRANSLVFIPHLGELENYAPEWFDLESCRWDGPADMRSTCCLKYSYSQLVDEDQLDHLSRFMRRTLSIPNVSWKDLVIELEAMRDDGCEDLDRLIAVYEWISNLIVFGEDLRNAFQHKELIFVITDGKAGWYRSSDCLWSSTTEIQGKVTLNGQYEDLESFFIETLGVKTLTLQMVYDELLQAGPQASPNDVKAKIWSLNALLQTESSYIDPDALKQACVLPVINPDGTKSLVTASAEFAIGDRDYLTKKFKYRIRLLDYSLKDIRHLRNFLEWAKLGHRYLSVAIREFTSVSGETEPLIPRRDRDLKQVAYGVLRVAATFNSPRYQTDPVRLYEMLRTANIEMTNGITSVLSISQDGNVTEVKEPIGSLHISEQQTRITIYVPVDKKKQEVCFSSLLPKQFTEWLMRDPVTHIQDKVDSALLAAVTALLSSDPSVVNLVLDHHGIIGIDLPNEDPIDDDESVQRPVTPDISTSGRSVEPLSTSSRSSNDIYHGSPYPSSSATYTPSRSRIPPSGASSEEDTHYCRLLSQVIEAARRASFPSIGSYDMSSLSEALLEEDSGVRFAGFDGIDIRNAFRSESQRRRDEKIGAAGELYVSSYLPLAYF</sequence>
<evidence type="ECO:0000313" key="3">
    <source>
        <dbReference type="Proteomes" id="UP001227192"/>
    </source>
</evidence>
<evidence type="ECO:0000256" key="1">
    <source>
        <dbReference type="SAM" id="MobiDB-lite"/>
    </source>
</evidence>
<dbReference type="PANTHER" id="PTHR32387">
    <property type="entry name" value="WU:FJ29H11"/>
    <property type="match status" value="1"/>
</dbReference>
<dbReference type="SUPFAM" id="SSF55874">
    <property type="entry name" value="ATPase domain of HSP90 chaperone/DNA topoisomerase II/histidine kinase"/>
    <property type="match status" value="1"/>
</dbReference>
<evidence type="ECO:0000313" key="2">
    <source>
        <dbReference type="EMBL" id="KAJ9482325.1"/>
    </source>
</evidence>
<dbReference type="Gene3D" id="3.30.565.10">
    <property type="entry name" value="Histidine kinase-like ATPase, C-terminal domain"/>
    <property type="match status" value="1"/>
</dbReference>
<accession>A0AAI9X3A9</accession>
<reference evidence="2" key="1">
    <citation type="submission" date="2015-06" db="EMBL/GenBank/DDBJ databases">
        <authorList>
            <person name="Nguyen H."/>
        </authorList>
    </citation>
    <scope>NUCLEOTIDE SEQUENCE</scope>
    <source>
        <strain evidence="2">DAOM 180753</strain>
    </source>
</reference>
<proteinExistence type="predicted"/>
<reference evidence="2" key="2">
    <citation type="journal article" date="2016" name="Fungal Biol.">
        <title>Ochratoxin A production by Penicillium thymicola.</title>
        <authorList>
            <person name="Nguyen H.D.T."/>
            <person name="McMullin D.R."/>
            <person name="Ponomareva E."/>
            <person name="Riley R."/>
            <person name="Pomraning K.R."/>
            <person name="Baker S.E."/>
            <person name="Seifert K.A."/>
        </authorList>
    </citation>
    <scope>NUCLEOTIDE SEQUENCE</scope>
    <source>
        <strain evidence="2">DAOM 180753</strain>
    </source>
</reference>
<keyword evidence="3" id="KW-1185">Reference proteome</keyword>
<dbReference type="PANTHER" id="PTHR32387:SF0">
    <property type="entry name" value="PROTEIN NO VEIN"/>
    <property type="match status" value="1"/>
</dbReference>
<feature type="compositionally biased region" description="Acidic residues" evidence="1">
    <location>
        <begin position="1388"/>
        <end position="1397"/>
    </location>
</feature>
<gene>
    <name evidence="2" type="ORF">VN97_g11109</name>
</gene>
<protein>
    <submittedName>
        <fullName evidence="2">Uncharacterized protein</fullName>
    </submittedName>
</protein>
<feature type="region of interest" description="Disordered" evidence="1">
    <location>
        <begin position="1388"/>
        <end position="1458"/>
    </location>
</feature>
<name>A0AAI9X3A9_PENTH</name>
<dbReference type="EMBL" id="LACB01000576">
    <property type="protein sequence ID" value="KAJ9482325.1"/>
    <property type="molecule type" value="Genomic_DNA"/>
</dbReference>